<evidence type="ECO:0000256" key="6">
    <source>
        <dbReference type="ARBA" id="ARBA00023277"/>
    </source>
</evidence>
<keyword evidence="3" id="KW-0547">Nucleotide-binding</keyword>
<accession>A0ABW0SD78</accession>
<dbReference type="InterPro" id="IPR042213">
    <property type="entry name" value="NBD_C_sf"/>
</dbReference>
<dbReference type="InterPro" id="IPR037051">
    <property type="entry name" value="4-carb_acid_sugar_kinase_N_sf"/>
</dbReference>
<evidence type="ECO:0000256" key="5">
    <source>
        <dbReference type="ARBA" id="ARBA00022840"/>
    </source>
</evidence>
<dbReference type="InterPro" id="IPR010737">
    <property type="entry name" value="4-carb_acid_sugar_kinase_N"/>
</dbReference>
<dbReference type="Pfam" id="PF17042">
    <property type="entry name" value="NBD_C"/>
    <property type="match status" value="1"/>
</dbReference>
<evidence type="ECO:0000313" key="10">
    <source>
        <dbReference type="Proteomes" id="UP001596056"/>
    </source>
</evidence>
<comment type="similarity">
    <text evidence="1">Belongs to the four-carbon acid sugar kinase family.</text>
</comment>
<dbReference type="InterPro" id="IPR031475">
    <property type="entry name" value="NBD_C"/>
</dbReference>
<dbReference type="SUPFAM" id="SSF142764">
    <property type="entry name" value="YgbK-like"/>
    <property type="match status" value="1"/>
</dbReference>
<dbReference type="Proteomes" id="UP001596056">
    <property type="component" value="Unassembled WGS sequence"/>
</dbReference>
<feature type="domain" description="Four-carbon acid sugar kinase nucleotide binding" evidence="8">
    <location>
        <begin position="197"/>
        <end position="331"/>
    </location>
</feature>
<name>A0ABW0SD78_9RHOB</name>
<comment type="caution">
    <text evidence="9">The sequence shown here is derived from an EMBL/GenBank/DDBJ whole genome shotgun (WGS) entry which is preliminary data.</text>
</comment>
<evidence type="ECO:0000259" key="8">
    <source>
        <dbReference type="Pfam" id="PF17042"/>
    </source>
</evidence>
<reference evidence="10" key="1">
    <citation type="journal article" date="2019" name="Int. J. Syst. Evol. Microbiol.">
        <title>The Global Catalogue of Microorganisms (GCM) 10K type strain sequencing project: providing services to taxonomists for standard genome sequencing and annotation.</title>
        <authorList>
            <consortium name="The Broad Institute Genomics Platform"/>
            <consortium name="The Broad Institute Genome Sequencing Center for Infectious Disease"/>
            <person name="Wu L."/>
            <person name="Ma J."/>
        </authorList>
    </citation>
    <scope>NUCLEOTIDE SEQUENCE [LARGE SCALE GENOMIC DNA]</scope>
    <source>
        <strain evidence="10">KACC 11588</strain>
    </source>
</reference>
<evidence type="ECO:0000256" key="2">
    <source>
        <dbReference type="ARBA" id="ARBA00022679"/>
    </source>
</evidence>
<evidence type="ECO:0000259" key="7">
    <source>
        <dbReference type="Pfam" id="PF07005"/>
    </source>
</evidence>
<dbReference type="Gene3D" id="3.40.50.10840">
    <property type="entry name" value="Putative sugar-binding, N-terminal domain"/>
    <property type="match status" value="1"/>
</dbReference>
<gene>
    <name evidence="9" type="ORF">ACFPOC_09230</name>
</gene>
<keyword evidence="4 9" id="KW-0418">Kinase</keyword>
<dbReference type="Pfam" id="PF07005">
    <property type="entry name" value="SBD_N"/>
    <property type="match status" value="1"/>
</dbReference>
<protein>
    <submittedName>
        <fullName evidence="9">Four-carbon acid sugar kinase family protein</fullName>
    </submittedName>
</protein>
<evidence type="ECO:0000313" key="9">
    <source>
        <dbReference type="EMBL" id="MFC5566599.1"/>
    </source>
</evidence>
<proteinExistence type="inferred from homology"/>
<evidence type="ECO:0000256" key="3">
    <source>
        <dbReference type="ARBA" id="ARBA00022741"/>
    </source>
</evidence>
<evidence type="ECO:0000256" key="1">
    <source>
        <dbReference type="ARBA" id="ARBA00005715"/>
    </source>
</evidence>
<keyword evidence="5" id="KW-0067">ATP-binding</keyword>
<keyword evidence="6" id="KW-0119">Carbohydrate metabolism</keyword>
<dbReference type="Gene3D" id="3.40.980.20">
    <property type="entry name" value="Four-carbon acid sugar kinase, nucleotide binding domain"/>
    <property type="match status" value="1"/>
</dbReference>
<organism evidence="9 10">
    <name type="scientific">Rubellimicrobium aerolatum</name>
    <dbReference type="NCBI Taxonomy" id="490979"/>
    <lineage>
        <taxon>Bacteria</taxon>
        <taxon>Pseudomonadati</taxon>
        <taxon>Pseudomonadota</taxon>
        <taxon>Alphaproteobacteria</taxon>
        <taxon>Rhodobacterales</taxon>
        <taxon>Roseobacteraceae</taxon>
        <taxon>Rubellimicrobium</taxon>
    </lineage>
</organism>
<sequence>MQLAILADDLTGALDSAAPFAARGCRVEVALWPGATAGACAQGAEVVSVSTRSRELTAEEARAATARAAAALPPGTRIFKKIDSRLKGNIEAELSALAFSRALVVPAIVDFGRVVRNGAVTGFGVDGSIPVAPALGRFAERCTIPDVGSDEEMRAALDGAGGLDLLVGARGLAEALARRETGTREPVAPALAGPRGLFVVGSRDPITLAQVEALRDRAGVLHVAAPNGVFDAQAILAAEADLVLVQAVPGDRALPPAAVAANLARHLPPLVPACCGTLLLTGGATAEAVLAALGIDRLSLLGECLPGLPVGRSGDLTVVAKSGGFGDAGTLARVADLIGGASQ</sequence>
<dbReference type="RefSeq" id="WP_209840682.1">
    <property type="nucleotide sequence ID" value="NZ_JAGGJP010000008.1"/>
</dbReference>
<feature type="domain" description="Four-carbon acid sugar kinase N-terminal" evidence="7">
    <location>
        <begin position="3"/>
        <end position="120"/>
    </location>
</feature>
<dbReference type="GO" id="GO:0016301">
    <property type="term" value="F:kinase activity"/>
    <property type="evidence" value="ECO:0007669"/>
    <property type="project" value="UniProtKB-KW"/>
</dbReference>
<keyword evidence="10" id="KW-1185">Reference proteome</keyword>
<evidence type="ECO:0000256" key="4">
    <source>
        <dbReference type="ARBA" id="ARBA00022777"/>
    </source>
</evidence>
<keyword evidence="2" id="KW-0808">Transferase</keyword>
<dbReference type="EMBL" id="JBHSNA010000006">
    <property type="protein sequence ID" value="MFC5566599.1"/>
    <property type="molecule type" value="Genomic_DNA"/>
</dbReference>